<dbReference type="STRING" id="647113.Metok_0348"/>
<evidence type="ECO:0000313" key="5">
    <source>
        <dbReference type="Proteomes" id="UP000009296"/>
    </source>
</evidence>
<dbReference type="InterPro" id="IPR011991">
    <property type="entry name" value="ArsR-like_HTH"/>
</dbReference>
<accession>F8AKD7</accession>
<evidence type="ECO:0000259" key="3">
    <source>
        <dbReference type="Pfam" id="PF24034"/>
    </source>
</evidence>
<feature type="domain" description="DUF7343" evidence="3">
    <location>
        <begin position="417"/>
        <end position="476"/>
    </location>
</feature>
<dbReference type="EMBL" id="CP002792">
    <property type="protein sequence ID" value="AEH06337.1"/>
    <property type="molecule type" value="Genomic_DNA"/>
</dbReference>
<dbReference type="InterPro" id="IPR036388">
    <property type="entry name" value="WH-like_DNA-bd_sf"/>
</dbReference>
<dbReference type="KEGG" id="mok:Metok_0348"/>
<sequence length="485" mass="55840">MSNYKFKGVLLVFLVLFGVFNVANAIKFESYNITCNIDQDNKVHEIIFLDIYNNNSKDIDDITYIIPQNAYNLKVYSDRGIGSFSKNQNEGSTEIITKLKNPIKKGERGYLKIVFDSDIVWDKGTKKLLSISVPAVDSNFSMVIKLPPGAAVVSPAEGLLSITPQDYIIDTDGKQIFIKWKRKLSESEKYFTATVSYTILSSSYNQTTPSTSYTNNIYYNILIVILILLAGALLYGIIYEKKKNTAKTKYITELSIKKEELVDELNNLKSKIGILESENNIKDDHIKELMDKNKELNNKLDELILKINKLEMEIKDKEDIIKKLKDINNELSNNIDYYKNEISTLNSKIDELNELYNKEMEEIDELNKYSENIISEKEKTITKLKNKINEYEQTILNLKNTLNEYEKTKGEMLMSILTEEEKMIIKLIREYKEITQKEIVELTGLTKPKVSRIVSDLEGRGIIKKVKIGRINKLTLSDELDGWLN</sequence>
<dbReference type="Pfam" id="PF24034">
    <property type="entry name" value="DUF7343"/>
    <property type="match status" value="1"/>
</dbReference>
<keyword evidence="1" id="KW-0175">Coiled coil</keyword>
<keyword evidence="2" id="KW-1133">Transmembrane helix</keyword>
<feature type="transmembrane region" description="Helical" evidence="2">
    <location>
        <begin position="217"/>
        <end position="239"/>
    </location>
</feature>
<dbReference type="GeneID" id="10772467"/>
<evidence type="ECO:0000256" key="1">
    <source>
        <dbReference type="SAM" id="Coils"/>
    </source>
</evidence>
<dbReference type="SUPFAM" id="SSF46785">
    <property type="entry name" value="Winged helix' DNA-binding domain"/>
    <property type="match status" value="1"/>
</dbReference>
<dbReference type="OrthoDB" id="27885at2157"/>
<keyword evidence="5" id="KW-1185">Reference proteome</keyword>
<gene>
    <name evidence="4" type="ordered locus">Metok_0348</name>
</gene>
<keyword evidence="2" id="KW-0812">Transmembrane</keyword>
<proteinExistence type="predicted"/>
<dbReference type="AlphaFoldDB" id="F8AKD7"/>
<protein>
    <submittedName>
        <fullName evidence="4">Regulatory protein MarR</fullName>
    </submittedName>
</protein>
<evidence type="ECO:0000313" key="4">
    <source>
        <dbReference type="EMBL" id="AEH06337.1"/>
    </source>
</evidence>
<feature type="coiled-coil region" evidence="1">
    <location>
        <begin position="251"/>
        <end position="437"/>
    </location>
</feature>
<keyword evidence="2" id="KW-0472">Membrane</keyword>
<dbReference type="Proteomes" id="UP000009296">
    <property type="component" value="Chromosome"/>
</dbReference>
<evidence type="ECO:0000256" key="2">
    <source>
        <dbReference type="SAM" id="Phobius"/>
    </source>
</evidence>
<dbReference type="HOGENOM" id="CLU_637154_0_0_2"/>
<name>F8AKD7_METOI</name>
<organism evidence="4 5">
    <name type="scientific">Methanothermococcus okinawensis (strain DSM 14208 / JCM 11175 / IH1)</name>
    <dbReference type="NCBI Taxonomy" id="647113"/>
    <lineage>
        <taxon>Archaea</taxon>
        <taxon>Methanobacteriati</taxon>
        <taxon>Methanobacteriota</taxon>
        <taxon>Methanomada group</taxon>
        <taxon>Methanococci</taxon>
        <taxon>Methanococcales</taxon>
        <taxon>Methanococcaceae</taxon>
        <taxon>Methanothermococcus</taxon>
    </lineage>
</organism>
<dbReference type="InterPro" id="IPR055767">
    <property type="entry name" value="DUF7343"/>
</dbReference>
<dbReference type="InterPro" id="IPR036390">
    <property type="entry name" value="WH_DNA-bd_sf"/>
</dbReference>
<dbReference type="Gene3D" id="1.10.10.10">
    <property type="entry name" value="Winged helix-like DNA-binding domain superfamily/Winged helix DNA-binding domain"/>
    <property type="match status" value="1"/>
</dbReference>
<dbReference type="RefSeq" id="WP_013866523.1">
    <property type="nucleotide sequence ID" value="NC_015636.1"/>
</dbReference>
<dbReference type="eggNOG" id="arCOG00391">
    <property type="taxonomic scope" value="Archaea"/>
</dbReference>
<reference evidence="4" key="1">
    <citation type="submission" date="2011-05" db="EMBL/GenBank/DDBJ databases">
        <title>Complete sequence of chromosome of Methanothermococcus okinawensis IH1.</title>
        <authorList>
            <consortium name="US DOE Joint Genome Institute"/>
            <person name="Lucas S."/>
            <person name="Han J."/>
            <person name="Lapidus A."/>
            <person name="Cheng J.-F."/>
            <person name="Goodwin L."/>
            <person name="Pitluck S."/>
            <person name="Peters L."/>
            <person name="Mikhailova N."/>
            <person name="Held B."/>
            <person name="Han C."/>
            <person name="Tapia R."/>
            <person name="Land M."/>
            <person name="Hauser L."/>
            <person name="Kyrpides N."/>
            <person name="Ivanova N."/>
            <person name="Pagani I."/>
            <person name="Sieprawska-Lupa M."/>
            <person name="Takai K."/>
            <person name="Miyazaki J."/>
            <person name="Whitman W."/>
            <person name="Woyke T."/>
        </authorList>
    </citation>
    <scope>NUCLEOTIDE SEQUENCE [LARGE SCALE GENOMIC DNA]</scope>
    <source>
        <strain evidence="4">IH1</strain>
    </source>
</reference>
<dbReference type="CDD" id="cd00090">
    <property type="entry name" value="HTH_ARSR"/>
    <property type="match status" value="1"/>
</dbReference>